<comment type="catalytic activity">
    <reaction evidence="1">
        <text>ATP + protein L-histidine = ADP + protein N-phospho-L-histidine.</text>
        <dbReference type="EC" id="2.7.13.3"/>
    </reaction>
</comment>
<keyword evidence="9" id="KW-1185">Reference proteome</keyword>
<evidence type="ECO:0000313" key="6">
    <source>
        <dbReference type="EMBL" id="MBJ7265414.1"/>
    </source>
</evidence>
<evidence type="ECO:0000256" key="1">
    <source>
        <dbReference type="ARBA" id="ARBA00000085"/>
    </source>
</evidence>
<dbReference type="PANTHER" id="PTHR43065:SF50">
    <property type="entry name" value="HISTIDINE KINASE"/>
    <property type="match status" value="1"/>
</dbReference>
<dbReference type="EMBL" id="JAEMOP010000002">
    <property type="protein sequence ID" value="MBJ7315238.1"/>
    <property type="molecule type" value="Genomic_DNA"/>
</dbReference>
<dbReference type="InterPro" id="IPR003594">
    <property type="entry name" value="HATPase_dom"/>
</dbReference>
<dbReference type="GO" id="GO:0000155">
    <property type="term" value="F:phosphorelay sensor kinase activity"/>
    <property type="evidence" value="ECO:0007669"/>
    <property type="project" value="InterPro"/>
</dbReference>
<dbReference type="RefSeq" id="WP_199493138.1">
    <property type="nucleotide sequence ID" value="NZ_JAEMOO010000018.1"/>
</dbReference>
<evidence type="ECO:0000259" key="5">
    <source>
        <dbReference type="PROSITE" id="PS50109"/>
    </source>
</evidence>
<dbReference type="InterPro" id="IPR005467">
    <property type="entry name" value="His_kinase_dom"/>
</dbReference>
<evidence type="ECO:0000256" key="4">
    <source>
        <dbReference type="SAM" id="Coils"/>
    </source>
</evidence>
<comment type="caution">
    <text evidence="7">The sequence shown here is derived from an EMBL/GenBank/DDBJ whole genome shotgun (WGS) entry which is preliminary data.</text>
</comment>
<evidence type="ECO:0000313" key="9">
    <source>
        <dbReference type="Proteomes" id="UP000655994"/>
    </source>
</evidence>
<dbReference type="PANTHER" id="PTHR43065">
    <property type="entry name" value="SENSOR HISTIDINE KINASE"/>
    <property type="match status" value="1"/>
</dbReference>
<dbReference type="Proteomes" id="UP000621390">
    <property type="component" value="Unassembled WGS sequence"/>
</dbReference>
<dbReference type="Gene3D" id="1.10.287.130">
    <property type="match status" value="1"/>
</dbReference>
<name>A0A8I1GBY5_9GAMM</name>
<evidence type="ECO:0000313" key="8">
    <source>
        <dbReference type="Proteomes" id="UP000621390"/>
    </source>
</evidence>
<feature type="coiled-coil region" evidence="4">
    <location>
        <begin position="114"/>
        <end position="148"/>
    </location>
</feature>
<dbReference type="InterPro" id="IPR035965">
    <property type="entry name" value="PAS-like_dom_sf"/>
</dbReference>
<dbReference type="SUPFAM" id="SSF55874">
    <property type="entry name" value="ATPase domain of HSP90 chaperone/DNA topoisomerase II/histidine kinase"/>
    <property type="match status" value="1"/>
</dbReference>
<dbReference type="EC" id="2.7.13.3" evidence="2"/>
<evidence type="ECO:0000256" key="2">
    <source>
        <dbReference type="ARBA" id="ARBA00012438"/>
    </source>
</evidence>
<gene>
    <name evidence="6" type="ORF">JHC10_00515</name>
    <name evidence="7" type="ORF">JHC11_04430</name>
</gene>
<protein>
    <recommendedName>
        <fullName evidence="2">histidine kinase</fullName>
        <ecNumber evidence="2">2.7.13.3</ecNumber>
    </recommendedName>
</protein>
<dbReference type="Proteomes" id="UP000655994">
    <property type="component" value="Unassembled WGS sequence"/>
</dbReference>
<dbReference type="EMBL" id="JAEMOS010000001">
    <property type="protein sequence ID" value="MBJ7265414.1"/>
    <property type="molecule type" value="Genomic_DNA"/>
</dbReference>
<sequence length="414" mass="46376">MADYGKEKWPVLALECELEQLLVTEVSDRLCLCLQLAPKEIVGKSLGELLTPASRLYFLSAIEPNLKQGNDCEQVTLYLKTADGPRMFVANAVVDDKKCFSLILMPADRHLILERQLIRERDQTQEINQELERRERELLQQRALKSELLSKMESVSSELLQTEKLAALGQLAAGIAHEINNPVGYIRSNLNTLSQYSQKLLDFIHKNQNISAAQKESVDLAFLEKDLLSLLNETNEGIQRITQITRALTQFTRSSGLQDWCDIHKQIDTTLRVMSGELRRKVDISRNYLPDLPLVYCDPAKVNQVLMNVLLNAADAIERFGVIRITTKCHSGQVEVIIEDNGCGMNEETARKAIEPFYTTKPEGEGTGLGLSISYSIMKSLGGSLRISSELGEGTRIYLAFPVPANNSEDEHGI</sequence>
<organism evidence="7 8">
    <name type="scientific">Idiomarina abyssalis</name>
    <dbReference type="NCBI Taxonomy" id="86102"/>
    <lineage>
        <taxon>Bacteria</taxon>
        <taxon>Pseudomonadati</taxon>
        <taxon>Pseudomonadota</taxon>
        <taxon>Gammaproteobacteria</taxon>
        <taxon>Alteromonadales</taxon>
        <taxon>Idiomarinaceae</taxon>
        <taxon>Idiomarina</taxon>
    </lineage>
</organism>
<proteinExistence type="predicted"/>
<reference evidence="7 9" key="1">
    <citation type="submission" date="2020-09" db="EMBL/GenBank/DDBJ databases">
        <title>Draft Genomes of Bacterial Isolates from North Pond Shallow Sediments.</title>
        <authorList>
            <person name="Kiel Reese B."/>
            <person name="Mullis M."/>
            <person name="Weisend R.E."/>
        </authorList>
    </citation>
    <scope>NUCLEOTIDE SEQUENCE</scope>
    <source>
        <strain evidence="7">KJE-2</strain>
        <strain evidence="6 9">KJE-3</strain>
    </source>
</reference>
<dbReference type="InterPro" id="IPR036890">
    <property type="entry name" value="HATPase_C_sf"/>
</dbReference>
<dbReference type="CDD" id="cd00082">
    <property type="entry name" value="HisKA"/>
    <property type="match status" value="1"/>
</dbReference>
<feature type="domain" description="Histidine kinase" evidence="5">
    <location>
        <begin position="174"/>
        <end position="405"/>
    </location>
</feature>
<dbReference type="PROSITE" id="PS50109">
    <property type="entry name" value="HIS_KIN"/>
    <property type="match status" value="1"/>
</dbReference>
<evidence type="ECO:0000256" key="3">
    <source>
        <dbReference type="ARBA" id="ARBA00022553"/>
    </source>
</evidence>
<evidence type="ECO:0000313" key="7">
    <source>
        <dbReference type="EMBL" id="MBJ7315238.1"/>
    </source>
</evidence>
<dbReference type="CDD" id="cd00130">
    <property type="entry name" value="PAS"/>
    <property type="match status" value="1"/>
</dbReference>
<dbReference type="SUPFAM" id="SSF47384">
    <property type="entry name" value="Homodimeric domain of signal transducing histidine kinase"/>
    <property type="match status" value="1"/>
</dbReference>
<dbReference type="InterPro" id="IPR036097">
    <property type="entry name" value="HisK_dim/P_sf"/>
</dbReference>
<dbReference type="InterPro" id="IPR004358">
    <property type="entry name" value="Sig_transdc_His_kin-like_C"/>
</dbReference>
<dbReference type="PRINTS" id="PR00344">
    <property type="entry name" value="BCTRLSENSOR"/>
</dbReference>
<dbReference type="InterPro" id="IPR003661">
    <property type="entry name" value="HisK_dim/P_dom"/>
</dbReference>
<dbReference type="SMART" id="SM00387">
    <property type="entry name" value="HATPase_c"/>
    <property type="match status" value="1"/>
</dbReference>
<accession>A0A8I1GBY5</accession>
<keyword evidence="3" id="KW-0597">Phosphoprotein</keyword>
<dbReference type="Pfam" id="PF02518">
    <property type="entry name" value="HATPase_c"/>
    <property type="match status" value="1"/>
</dbReference>
<dbReference type="Gene3D" id="3.30.565.10">
    <property type="entry name" value="Histidine kinase-like ATPase, C-terminal domain"/>
    <property type="match status" value="1"/>
</dbReference>
<keyword evidence="4" id="KW-0175">Coiled coil</keyword>
<dbReference type="SUPFAM" id="SSF55785">
    <property type="entry name" value="PYP-like sensor domain (PAS domain)"/>
    <property type="match status" value="1"/>
</dbReference>
<dbReference type="AlphaFoldDB" id="A0A8I1GBY5"/>
<dbReference type="InterPro" id="IPR000014">
    <property type="entry name" value="PAS"/>
</dbReference>